<dbReference type="PROSITE" id="PS00615">
    <property type="entry name" value="C_TYPE_LECTIN_1"/>
    <property type="match status" value="4"/>
</dbReference>
<feature type="domain" description="C-type lectin" evidence="4">
    <location>
        <begin position="1377"/>
        <end position="1492"/>
    </location>
</feature>
<feature type="domain" description="C-type lectin" evidence="4">
    <location>
        <begin position="1225"/>
        <end position="1346"/>
    </location>
</feature>
<dbReference type="Pfam" id="PF00059">
    <property type="entry name" value="Lectin_C"/>
    <property type="match status" value="11"/>
</dbReference>
<dbReference type="PROSITE" id="PS50041">
    <property type="entry name" value="C_TYPE_LECTIN_2"/>
    <property type="match status" value="12"/>
</dbReference>
<sequence>SVDGLGGVCVSWSGTEGEWMTGLRLNTHHYLCQKHAAGCVAGWEEFDGSCYYYKTGVGGGVGVAVWPHALDTCQGVGGSLAVLEERLEDAYLLDRLPLHDTVWLGLFKEEGEDEFYWTNGESLANHSFSYMTPEDTEAALVTNDSSCVFYQVSASTYLPLPPRLPSFLPSSVWTTGVKLRSSWVPTDCLEARHFVCEVPVGQALLPAPTEEWLYCSPGWMYCDGGCYLFMAQQVSWTIARTTCEGLGADLTSILTWTQQDFVHNHQMSSGWIGLQWVRDEGGAWVWCDHSPLGITNWPHGEDDAGGEDDAVCASIRSADGRWVSDSCSLPRTFTCRRPASDYPVAPMTTISSNPRADGCGGGGWSEDSDTGLCYIPIHRDLPFQEARLYCQTQQYQQSSVADLVSITSYREQVFLNDLMAGGSEMSRASVWVGLKGENGGVGGGAGWVDGSPLSYLNWAPGRPSTNLPIACVEMYTGSGRWSDITCDVPRSFICKKQVGCSEGWRAWNHNCYYFSQDAAPWTSAQAWCRSHLDSELISVASLEENTFILGEVHFAGQDLWLGLVGDEQTERWSWVDGSHLTFINWQSGHHYIEDGLCAQYKADGTWHEGQWTPAPCEQEKIYICKTTAGACRDGWVKYEDKCYYSSGDHETWSEASEVCRAISDKSSLATLHSQGLSLFLAAALGTDVGGNLWIGLSFDILDQRWQWCNGEDVDYTWWAAGEPSSAVAEWSACGQLLSYPVADVAGRWAALPCDTLRPYICQLPANEHSVGCEAGWVSVGNYCYWYSEDSTSTSSTTSVPSSSPSLTLVQASTMCEARGAQLASVTSELENQLVVSLLHTYGSSEAYLGLTDLDHTGQLAWLDGSPLIFTAWDALQPNVLSLNPACVVVRRGSGRWGIIPCSAPRPYLCKKPLHSVPVQSNTSSGCDEGDLFHEGSCYHLPSLQKTPENGFLAALVGRLGVGGSWVGLDWSANTDGSVSFTWTNSDPVLFTNWGSGQPDVMQGGCVAMASEGLTVIEGRQNGNTGKRRLGEWFLNDCERELFFVCEYPKRQYSMTIPPQRATTEPIWLCPPDDWFLYDQHCYKAFSDIVDWNGGESACRGYGGHLASVSSPQEEEKILEFLGLTLHNHTYHLVWLGLEEGEGTGHSWSDGSAVGYVKWWAGEPWDQDGRYRCGAALRTTLHLLDAPCFSHLPYICKVHQGKVKSTPPPPSETPDEWCDGSSWLRYNDHCYLVLSSGRQHTPATWHASRERCRSKGGDLVSIHSNQENDWLVSKIFGLSDEVVWVGGVGARGSGFHWVDHTPFDFNLWAAGEPDNFLSQEDCVGIYGHREGQWLDLDCDTLAGSICKRPLDNNPTTQTTSPPVTPSGMGHCPQGWLPIGTTCLMVSNERKTFDDARHACSALSSILSVHTPFQQGYLTAALNLVGEDVWLGVTSWGSQGGNFLWLDGSPLTYTNWAPGEPDGATTGEACVKAAHNTGLWSDVFCEAQLGYVCQMDQDPYAPTEPSLLTCPPPYDAYISYGGACYRVVHTPKTWQHGEDGCVNEGGHLASADSPGEAALLWMLAHSTNLTDHTWIGLDNRQLSSQFEWSDGRATSYSQWGSGEPDVSLVDHSCVTLHPRDGLWYTQQCDDLRPAICRVTNDTSGGIEAPPLTGYCDAPDWVDLDNGYCYMVSSEALPWGRASAACVKEGGHLASIYSLGEMVLVTDLIKAHIHPLWLGLANMQDAGYGWSDGTALDFLNWGVNEPDKTHTEGREELQCVEVSVETGTWSNTHCLDLRRYICKKLKTQVLQVTNAGAAAGPYTPIPPPTPSPTDGPKVTPTGILGIFVACVFVFACVVFAVNSYCKNHTSNSTNPIETANHNFEDLHSTTESEADYLPHSNGEVNFVAMTPTSTRRTSSLTSRDSSEAV</sequence>
<dbReference type="SUPFAM" id="SSF56436">
    <property type="entry name" value="C-type lectin-like"/>
    <property type="match status" value="12"/>
</dbReference>
<feature type="domain" description="C-type lectin" evidence="4">
    <location>
        <begin position="369"/>
        <end position="495"/>
    </location>
</feature>
<feature type="domain" description="C-type lectin" evidence="4">
    <location>
        <begin position="46"/>
        <end position="197"/>
    </location>
</feature>
<dbReference type="PRINTS" id="PR01504">
    <property type="entry name" value="PNCREATITSAP"/>
</dbReference>
<accession>A0AAE1F485</accession>
<dbReference type="InterPro" id="IPR050111">
    <property type="entry name" value="C-type_lectin/snaclec_domain"/>
</dbReference>
<dbReference type="InterPro" id="IPR016186">
    <property type="entry name" value="C-type_lectin-like/link_sf"/>
</dbReference>
<feature type="domain" description="C-type lectin" evidence="4">
    <location>
        <begin position="1518"/>
        <end position="1635"/>
    </location>
</feature>
<keyword evidence="3" id="KW-1133">Transmembrane helix</keyword>
<dbReference type="EMBL" id="JAWQEG010003370">
    <property type="protein sequence ID" value="KAK3866597.1"/>
    <property type="molecule type" value="Genomic_DNA"/>
</dbReference>
<reference evidence="5" key="1">
    <citation type="submission" date="2023-10" db="EMBL/GenBank/DDBJ databases">
        <title>Genome assemblies of two species of porcelain crab, Petrolisthes cinctipes and Petrolisthes manimaculis (Anomura: Porcellanidae).</title>
        <authorList>
            <person name="Angst P."/>
        </authorList>
    </citation>
    <scope>NUCLEOTIDE SEQUENCE</scope>
    <source>
        <strain evidence="5">PB745_01</strain>
        <tissue evidence="5">Gill</tissue>
    </source>
</reference>
<name>A0AAE1F485_PETCI</name>
<feature type="domain" description="C-type lectin" evidence="4">
    <location>
        <begin position="638"/>
        <end position="762"/>
    </location>
</feature>
<dbReference type="Proteomes" id="UP001286313">
    <property type="component" value="Unassembled WGS sequence"/>
</dbReference>
<evidence type="ECO:0000259" key="4">
    <source>
        <dbReference type="PROSITE" id="PS50041"/>
    </source>
</evidence>
<dbReference type="Gene3D" id="3.10.100.10">
    <property type="entry name" value="Mannose-Binding Protein A, subunit A"/>
    <property type="match status" value="12"/>
</dbReference>
<feature type="domain" description="C-type lectin" evidence="4">
    <location>
        <begin position="222"/>
        <end position="336"/>
    </location>
</feature>
<feature type="domain" description="C-type lectin" evidence="4">
    <location>
        <begin position="1077"/>
        <end position="1196"/>
    </location>
</feature>
<protein>
    <recommendedName>
        <fullName evidence="4">C-type lectin domain-containing protein</fullName>
    </recommendedName>
</protein>
<gene>
    <name evidence="5" type="ORF">Pcinc_027880</name>
</gene>
<evidence type="ECO:0000256" key="3">
    <source>
        <dbReference type="SAM" id="Phobius"/>
    </source>
</evidence>
<feature type="region of interest" description="Disordered" evidence="2">
    <location>
        <begin position="1886"/>
        <end position="1906"/>
    </location>
</feature>
<dbReference type="PANTHER" id="PTHR22803">
    <property type="entry name" value="MANNOSE, PHOSPHOLIPASE, LECTIN RECEPTOR RELATED"/>
    <property type="match status" value="1"/>
</dbReference>
<proteinExistence type="predicted"/>
<evidence type="ECO:0000256" key="2">
    <source>
        <dbReference type="SAM" id="MobiDB-lite"/>
    </source>
</evidence>
<feature type="domain" description="C-type lectin" evidence="4">
    <location>
        <begin position="779"/>
        <end position="910"/>
    </location>
</feature>
<organism evidence="5 6">
    <name type="scientific">Petrolisthes cinctipes</name>
    <name type="common">Flat porcelain crab</name>
    <dbReference type="NCBI Taxonomy" id="88211"/>
    <lineage>
        <taxon>Eukaryota</taxon>
        <taxon>Metazoa</taxon>
        <taxon>Ecdysozoa</taxon>
        <taxon>Arthropoda</taxon>
        <taxon>Crustacea</taxon>
        <taxon>Multicrustacea</taxon>
        <taxon>Malacostraca</taxon>
        <taxon>Eumalacostraca</taxon>
        <taxon>Eucarida</taxon>
        <taxon>Decapoda</taxon>
        <taxon>Pleocyemata</taxon>
        <taxon>Anomura</taxon>
        <taxon>Galatheoidea</taxon>
        <taxon>Porcellanidae</taxon>
        <taxon>Petrolisthes</taxon>
    </lineage>
</organism>
<feature type="transmembrane region" description="Helical" evidence="3">
    <location>
        <begin position="1819"/>
        <end position="1838"/>
    </location>
</feature>
<keyword evidence="1" id="KW-1015">Disulfide bond</keyword>
<feature type="domain" description="C-type lectin" evidence="4">
    <location>
        <begin position="507"/>
        <end position="625"/>
    </location>
</feature>
<evidence type="ECO:0000313" key="5">
    <source>
        <dbReference type="EMBL" id="KAK3866597.1"/>
    </source>
</evidence>
<feature type="domain" description="C-type lectin" evidence="4">
    <location>
        <begin position="939"/>
        <end position="1046"/>
    </location>
</feature>
<evidence type="ECO:0000256" key="1">
    <source>
        <dbReference type="ARBA" id="ARBA00023157"/>
    </source>
</evidence>
<dbReference type="InterPro" id="IPR001304">
    <property type="entry name" value="C-type_lectin-like"/>
</dbReference>
<comment type="caution">
    <text evidence="5">The sequence shown here is derived from an EMBL/GenBank/DDBJ whole genome shotgun (WGS) entry which is preliminary data.</text>
</comment>
<evidence type="ECO:0000313" key="6">
    <source>
        <dbReference type="Proteomes" id="UP001286313"/>
    </source>
</evidence>
<keyword evidence="3" id="KW-0812">Transmembrane</keyword>
<dbReference type="CDD" id="cd00037">
    <property type="entry name" value="CLECT"/>
    <property type="match status" value="10"/>
</dbReference>
<keyword evidence="3" id="KW-0472">Membrane</keyword>
<feature type="compositionally biased region" description="Low complexity" evidence="2">
    <location>
        <begin position="1887"/>
        <end position="1900"/>
    </location>
</feature>
<dbReference type="InterPro" id="IPR018378">
    <property type="entry name" value="C-type_lectin_CS"/>
</dbReference>
<dbReference type="SMART" id="SM00034">
    <property type="entry name" value="CLECT"/>
    <property type="match status" value="12"/>
</dbReference>
<keyword evidence="6" id="KW-1185">Reference proteome</keyword>
<feature type="non-terminal residue" evidence="5">
    <location>
        <position position="1"/>
    </location>
</feature>
<feature type="domain" description="C-type lectin" evidence="4">
    <location>
        <begin position="1662"/>
        <end position="1780"/>
    </location>
</feature>
<dbReference type="InterPro" id="IPR016187">
    <property type="entry name" value="CTDL_fold"/>
</dbReference>